<proteinExistence type="predicted"/>
<name>A0A2P2P776_RHIMU</name>
<dbReference type="AlphaFoldDB" id="A0A2P2P776"/>
<protein>
    <submittedName>
        <fullName evidence="1">Uncharacterized protein</fullName>
    </submittedName>
</protein>
<dbReference type="EMBL" id="GGEC01070116">
    <property type="protein sequence ID" value="MBX50600.1"/>
    <property type="molecule type" value="Transcribed_RNA"/>
</dbReference>
<evidence type="ECO:0000313" key="1">
    <source>
        <dbReference type="EMBL" id="MBX50600.1"/>
    </source>
</evidence>
<accession>A0A2P2P776</accession>
<reference evidence="1" key="1">
    <citation type="submission" date="2018-02" db="EMBL/GenBank/DDBJ databases">
        <title>Rhizophora mucronata_Transcriptome.</title>
        <authorList>
            <person name="Meera S.P."/>
            <person name="Sreeshan A."/>
            <person name="Augustine A."/>
        </authorList>
    </citation>
    <scope>NUCLEOTIDE SEQUENCE</scope>
    <source>
        <tissue evidence="1">Leaf</tissue>
    </source>
</reference>
<organism evidence="1">
    <name type="scientific">Rhizophora mucronata</name>
    <name type="common">Asiatic mangrove</name>
    <dbReference type="NCBI Taxonomy" id="61149"/>
    <lineage>
        <taxon>Eukaryota</taxon>
        <taxon>Viridiplantae</taxon>
        <taxon>Streptophyta</taxon>
        <taxon>Embryophyta</taxon>
        <taxon>Tracheophyta</taxon>
        <taxon>Spermatophyta</taxon>
        <taxon>Magnoliopsida</taxon>
        <taxon>eudicotyledons</taxon>
        <taxon>Gunneridae</taxon>
        <taxon>Pentapetalae</taxon>
        <taxon>rosids</taxon>
        <taxon>fabids</taxon>
        <taxon>Malpighiales</taxon>
        <taxon>Rhizophoraceae</taxon>
        <taxon>Rhizophora</taxon>
    </lineage>
</organism>
<sequence length="19" mass="2297">MILHQETPLWELILAVHPR</sequence>